<dbReference type="AlphaFoldDB" id="A0A1G5WI64"/>
<evidence type="ECO:0000313" key="3">
    <source>
        <dbReference type="EMBL" id="SDA57733.1"/>
    </source>
</evidence>
<dbReference type="SUPFAM" id="SSF48317">
    <property type="entry name" value="Acid phosphatase/Vanadium-dependent haloperoxidase"/>
    <property type="match status" value="1"/>
</dbReference>
<feature type="transmembrane region" description="Helical" evidence="1">
    <location>
        <begin position="31"/>
        <end position="48"/>
    </location>
</feature>
<dbReference type="InterPro" id="IPR000326">
    <property type="entry name" value="PAP2/HPO"/>
</dbReference>
<gene>
    <name evidence="3" type="ORF">SAMN02910315_01435</name>
</gene>
<reference evidence="3 4" key="1">
    <citation type="submission" date="2016-10" db="EMBL/GenBank/DDBJ databases">
        <authorList>
            <person name="Varghese N."/>
            <person name="Submissions S."/>
        </authorList>
    </citation>
    <scope>NUCLEOTIDE SEQUENCE [LARGE SCALE GENOMIC DNA]</scope>
    <source>
        <strain evidence="3 4">DSM 16643</strain>
    </source>
</reference>
<feature type="transmembrane region" description="Helical" evidence="1">
    <location>
        <begin position="125"/>
        <end position="146"/>
    </location>
</feature>
<name>A0A1G5WI64_9EURY</name>
<evidence type="ECO:0000259" key="2">
    <source>
        <dbReference type="SMART" id="SM00014"/>
    </source>
</evidence>
<dbReference type="Gene3D" id="1.20.144.10">
    <property type="entry name" value="Phosphatidic acid phosphatase type 2/haloperoxidase"/>
    <property type="match status" value="1"/>
</dbReference>
<sequence length="320" mass="36136">MFTSGFLLFLQGLREASGGFLDQFFMQCTEFGNIHIILFLIGIIYWVYDKKFGEYLLVSLAFSRILNSFIKLTSCVYRPWVKYPKIHPFEGALKDATGYSLPSGHATSSGVLFLGISLKGNFTKWFKVLSVICLFLICFSRCYLGVHTLLDIVVGLIVALVALLVVAKLFDRFGDNPNFDLILLVGGIVFSVLLIVYATFKSYPMDYDAAGKLIVDPVKMAVEGYKDAGFCLGILISWVIERRFINFSCEGPIGRRILRVGGAYIGYLILMKILYPLIKSAFTPQISNFLNFFMFPFFVILLVPAVIKFFQNRNEDVYAE</sequence>
<feature type="domain" description="Phosphatidic acid phosphatase type 2/haloperoxidase" evidence="2">
    <location>
        <begin position="52"/>
        <end position="167"/>
    </location>
</feature>
<dbReference type="Proteomes" id="UP000323439">
    <property type="component" value="Unassembled WGS sequence"/>
</dbReference>
<feature type="transmembrane region" description="Helical" evidence="1">
    <location>
        <begin position="182"/>
        <end position="200"/>
    </location>
</feature>
<dbReference type="Pfam" id="PF01569">
    <property type="entry name" value="PAP2"/>
    <property type="match status" value="1"/>
</dbReference>
<feature type="transmembrane region" description="Helical" evidence="1">
    <location>
        <begin position="55"/>
        <end position="79"/>
    </location>
</feature>
<dbReference type="EMBL" id="FMXB01000010">
    <property type="protein sequence ID" value="SDA57733.1"/>
    <property type="molecule type" value="Genomic_DNA"/>
</dbReference>
<proteinExistence type="predicted"/>
<dbReference type="SMART" id="SM00014">
    <property type="entry name" value="acidPPc"/>
    <property type="match status" value="1"/>
</dbReference>
<organism evidence="3 4">
    <name type="scientific">Methanobrevibacter millerae</name>
    <dbReference type="NCBI Taxonomy" id="230361"/>
    <lineage>
        <taxon>Archaea</taxon>
        <taxon>Methanobacteriati</taxon>
        <taxon>Methanobacteriota</taxon>
        <taxon>Methanomada group</taxon>
        <taxon>Methanobacteria</taxon>
        <taxon>Methanobacteriales</taxon>
        <taxon>Methanobacteriaceae</taxon>
        <taxon>Methanobrevibacter</taxon>
    </lineage>
</organism>
<dbReference type="PANTHER" id="PTHR14969">
    <property type="entry name" value="SPHINGOSINE-1-PHOSPHATE PHOSPHOHYDROLASE"/>
    <property type="match status" value="1"/>
</dbReference>
<feature type="transmembrane region" description="Helical" evidence="1">
    <location>
        <begin position="290"/>
        <end position="310"/>
    </location>
</feature>
<keyword evidence="4" id="KW-1185">Reference proteome</keyword>
<protein>
    <submittedName>
        <fullName evidence="3">PAP2 superfamily protein</fullName>
    </submittedName>
</protein>
<dbReference type="PANTHER" id="PTHR14969:SF13">
    <property type="entry name" value="AT30094P"/>
    <property type="match status" value="1"/>
</dbReference>
<feature type="transmembrane region" description="Helical" evidence="1">
    <location>
        <begin position="257"/>
        <end position="278"/>
    </location>
</feature>
<evidence type="ECO:0000256" key="1">
    <source>
        <dbReference type="SAM" id="Phobius"/>
    </source>
</evidence>
<evidence type="ECO:0000313" key="4">
    <source>
        <dbReference type="Proteomes" id="UP000323439"/>
    </source>
</evidence>
<dbReference type="InterPro" id="IPR036938">
    <property type="entry name" value="PAP2/HPO_sf"/>
</dbReference>
<accession>A0A1G5WI64</accession>
<dbReference type="RefSeq" id="WP_149731974.1">
    <property type="nucleotide sequence ID" value="NZ_FMXB01000010.1"/>
</dbReference>
<keyword evidence="1" id="KW-0812">Transmembrane</keyword>
<feature type="transmembrane region" description="Helical" evidence="1">
    <location>
        <begin position="152"/>
        <end position="170"/>
    </location>
</feature>
<keyword evidence="1" id="KW-0472">Membrane</keyword>
<keyword evidence="1" id="KW-1133">Transmembrane helix</keyword>